<keyword evidence="3" id="KW-1185">Reference proteome</keyword>
<comment type="caution">
    <text evidence="2">The sequence shown here is derived from an EMBL/GenBank/DDBJ whole genome shotgun (WGS) entry which is preliminary data.</text>
</comment>
<dbReference type="EMBL" id="BGPR01066204">
    <property type="protein sequence ID" value="GBO40826.1"/>
    <property type="molecule type" value="Genomic_DNA"/>
</dbReference>
<accession>A0A4Y2WVJ4</accession>
<evidence type="ECO:0000256" key="1">
    <source>
        <dbReference type="SAM" id="MobiDB-lite"/>
    </source>
</evidence>
<sequence>MLKNLLSCSRNLASVWDASNGDFTPAKPTPPDTLVGSGGRATNGRDKTRREESDSCLAHTLKYRRRKSRHSDVRLPFSIGQKSETDE</sequence>
<gene>
    <name evidence="2" type="ORF">AVEN_46789_1</name>
</gene>
<feature type="compositionally biased region" description="Basic and acidic residues" evidence="1">
    <location>
        <begin position="43"/>
        <end position="53"/>
    </location>
</feature>
<reference evidence="2 3" key="1">
    <citation type="journal article" date="2019" name="Sci. Rep.">
        <title>Orb-weaving spider Araneus ventricosus genome elucidates the spidroin gene catalogue.</title>
        <authorList>
            <person name="Kono N."/>
            <person name="Nakamura H."/>
            <person name="Ohtoshi R."/>
            <person name="Moran D.A.P."/>
            <person name="Shinohara A."/>
            <person name="Yoshida Y."/>
            <person name="Fujiwara M."/>
            <person name="Mori M."/>
            <person name="Tomita M."/>
            <person name="Arakawa K."/>
        </authorList>
    </citation>
    <scope>NUCLEOTIDE SEQUENCE [LARGE SCALE GENOMIC DNA]</scope>
</reference>
<dbReference type="Proteomes" id="UP000499080">
    <property type="component" value="Unassembled WGS sequence"/>
</dbReference>
<dbReference type="AlphaFoldDB" id="A0A4Y2WVJ4"/>
<evidence type="ECO:0000313" key="2">
    <source>
        <dbReference type="EMBL" id="GBO40826.1"/>
    </source>
</evidence>
<feature type="region of interest" description="Disordered" evidence="1">
    <location>
        <begin position="17"/>
        <end position="54"/>
    </location>
</feature>
<name>A0A4Y2WVJ4_ARAVE</name>
<organism evidence="2 3">
    <name type="scientific">Araneus ventricosus</name>
    <name type="common">Orbweaver spider</name>
    <name type="synonym">Epeira ventricosa</name>
    <dbReference type="NCBI Taxonomy" id="182803"/>
    <lineage>
        <taxon>Eukaryota</taxon>
        <taxon>Metazoa</taxon>
        <taxon>Ecdysozoa</taxon>
        <taxon>Arthropoda</taxon>
        <taxon>Chelicerata</taxon>
        <taxon>Arachnida</taxon>
        <taxon>Araneae</taxon>
        <taxon>Araneomorphae</taxon>
        <taxon>Entelegynae</taxon>
        <taxon>Araneoidea</taxon>
        <taxon>Araneidae</taxon>
        <taxon>Araneus</taxon>
    </lineage>
</organism>
<feature type="region of interest" description="Disordered" evidence="1">
    <location>
        <begin position="67"/>
        <end position="87"/>
    </location>
</feature>
<evidence type="ECO:0000313" key="3">
    <source>
        <dbReference type="Proteomes" id="UP000499080"/>
    </source>
</evidence>
<proteinExistence type="predicted"/>
<protein>
    <submittedName>
        <fullName evidence="2">Uncharacterized protein</fullName>
    </submittedName>
</protein>